<keyword evidence="3" id="KW-1185">Reference proteome</keyword>
<evidence type="ECO:0000313" key="2">
    <source>
        <dbReference type="EMBL" id="MDO5976122.1"/>
    </source>
</evidence>
<sequence>MNKQIKITIIWSFIGLGLGMHSLLEQSEAIFFKPLLEEPISAGIPPFAHVIYILAMIFPMIMAFLHLFYTKKGFLIFSMVYAGLLSILNIFHVIETLMVNIGNISQIILLLFVAIANIALIFLLNKYKKEVILPN</sequence>
<accession>A0ABT8WTE6</accession>
<comment type="caution">
    <text evidence="2">The sequence shown here is derived from an EMBL/GenBank/DDBJ whole genome shotgun (WGS) entry which is preliminary data.</text>
</comment>
<name>A0ABT8WTE6_9FLAO</name>
<keyword evidence="1" id="KW-0812">Transmembrane</keyword>
<dbReference type="Proteomes" id="UP001176806">
    <property type="component" value="Unassembled WGS sequence"/>
</dbReference>
<gene>
    <name evidence="2" type="ORF">Q4Q40_18130</name>
</gene>
<dbReference type="RefSeq" id="WP_303303384.1">
    <property type="nucleotide sequence ID" value="NZ_BAABDA010000004.1"/>
</dbReference>
<evidence type="ECO:0000256" key="1">
    <source>
        <dbReference type="SAM" id="Phobius"/>
    </source>
</evidence>
<reference evidence="2" key="1">
    <citation type="submission" date="2023-07" db="EMBL/GenBank/DDBJ databases">
        <title>Two novel species in the genus Flavivirga.</title>
        <authorList>
            <person name="Kwon K."/>
        </authorList>
    </citation>
    <scope>NUCLEOTIDE SEQUENCE</scope>
    <source>
        <strain evidence="2">KACC 14158</strain>
    </source>
</reference>
<feature type="transmembrane region" description="Helical" evidence="1">
    <location>
        <begin position="44"/>
        <end position="67"/>
    </location>
</feature>
<organism evidence="2 3">
    <name type="scientific">Flavivirga jejuensis</name>
    <dbReference type="NCBI Taxonomy" id="870487"/>
    <lineage>
        <taxon>Bacteria</taxon>
        <taxon>Pseudomonadati</taxon>
        <taxon>Bacteroidota</taxon>
        <taxon>Flavobacteriia</taxon>
        <taxon>Flavobacteriales</taxon>
        <taxon>Flavobacteriaceae</taxon>
        <taxon>Flavivirga</taxon>
    </lineage>
</organism>
<keyword evidence="1" id="KW-1133">Transmembrane helix</keyword>
<feature type="transmembrane region" description="Helical" evidence="1">
    <location>
        <begin position="106"/>
        <end position="124"/>
    </location>
</feature>
<keyword evidence="1" id="KW-0472">Membrane</keyword>
<protein>
    <submittedName>
        <fullName evidence="2">Uncharacterized protein</fullName>
    </submittedName>
</protein>
<dbReference type="EMBL" id="JAUOEL010000007">
    <property type="protein sequence ID" value="MDO5976122.1"/>
    <property type="molecule type" value="Genomic_DNA"/>
</dbReference>
<evidence type="ECO:0000313" key="3">
    <source>
        <dbReference type="Proteomes" id="UP001176806"/>
    </source>
</evidence>
<feature type="transmembrane region" description="Helical" evidence="1">
    <location>
        <begin position="7"/>
        <end position="24"/>
    </location>
</feature>
<feature type="transmembrane region" description="Helical" evidence="1">
    <location>
        <begin position="74"/>
        <end position="94"/>
    </location>
</feature>
<proteinExistence type="predicted"/>